<dbReference type="Pfam" id="PF18718">
    <property type="entry name" value="CxC5"/>
    <property type="match status" value="1"/>
</dbReference>
<sequence length="529" mass="59832">MPPAARQATSRSSEIRLHLSSGLDDPPYRLPQYLHEFLRDLLAFEDLQTMQCWSALRGIIWQDGPAHLYAEEVDVFVKRGSQPLRASEKVSPIMFYPPVRNCLTCRRELRGLLQFPVVFYSIQYGACPAYLSSLSCDGCKMRYYPNYYIMTNLHFYYGGIPDTIQFEEHGYMEKDLCEVFTNFMLVAWVSAQNGANIYNFALATNSPCQPLIWPSGLTFNLSGEQVWQAFFLNALLGDWSEHGLVLVLPDSGDHDSRLKHAMDICNHLMIKCGQPKKMHACQVCPLRAVVTDGIAVGHPCCMDKNLDCVVTNCDAKAEPGHCTCSNSSHRELKGFCNQCGLAFFQLHDCLKRFNISQILDSLGGNDSLPELVADHGDDNIEDTPKSDEGNCQPKARFGCHHMHNEQLVVCCCGIIAAQSTMFGAEAISSDFLKSVYNHNPDDMPDHLQKTNDSFFHWVILAVDVFHFKSKHKESDEFCQKHCNLALWKVLVDKEGKWMFNSSAAEQANVWLGGYLVVVCEMLPHRYNFF</sequence>
<dbReference type="EMBL" id="KL197722">
    <property type="protein sequence ID" value="KDQ56438.1"/>
    <property type="molecule type" value="Genomic_DNA"/>
</dbReference>
<dbReference type="Proteomes" id="UP000027265">
    <property type="component" value="Unassembled WGS sequence"/>
</dbReference>
<reference evidence="3" key="1">
    <citation type="journal article" date="2014" name="Proc. Natl. Acad. Sci. U.S.A.">
        <title>Extensive sampling of basidiomycete genomes demonstrates inadequacy of the white-rot/brown-rot paradigm for wood decay fungi.</title>
        <authorList>
            <person name="Riley R."/>
            <person name="Salamov A.A."/>
            <person name="Brown D.W."/>
            <person name="Nagy L.G."/>
            <person name="Floudas D."/>
            <person name="Held B.W."/>
            <person name="Levasseur A."/>
            <person name="Lombard V."/>
            <person name="Morin E."/>
            <person name="Otillar R."/>
            <person name="Lindquist E.A."/>
            <person name="Sun H."/>
            <person name="LaButti K.M."/>
            <person name="Schmutz J."/>
            <person name="Jabbour D."/>
            <person name="Luo H."/>
            <person name="Baker S.E."/>
            <person name="Pisabarro A.G."/>
            <person name="Walton J.D."/>
            <person name="Blanchette R.A."/>
            <person name="Henrissat B."/>
            <person name="Martin F."/>
            <person name="Cullen D."/>
            <person name="Hibbett D.S."/>
            <person name="Grigoriev I.V."/>
        </authorList>
    </citation>
    <scope>NUCLEOTIDE SEQUENCE [LARGE SCALE GENOMIC DNA]</scope>
    <source>
        <strain evidence="3">MUCL 33604</strain>
    </source>
</reference>
<gene>
    <name evidence="2" type="ORF">JAAARDRAFT_70720</name>
</gene>
<evidence type="ECO:0000259" key="1">
    <source>
        <dbReference type="Pfam" id="PF18718"/>
    </source>
</evidence>
<keyword evidence="3" id="KW-1185">Reference proteome</keyword>
<protein>
    <recommendedName>
        <fullName evidence="1">CxC5 like cysteine cluster associated with KDZ domain-containing protein</fullName>
    </recommendedName>
</protein>
<proteinExistence type="predicted"/>
<dbReference type="AlphaFoldDB" id="A0A067PNR4"/>
<evidence type="ECO:0000313" key="2">
    <source>
        <dbReference type="EMBL" id="KDQ56438.1"/>
    </source>
</evidence>
<feature type="domain" description="CxC5 like cysteine cluster associated with KDZ" evidence="1">
    <location>
        <begin position="92"/>
        <end position="201"/>
    </location>
</feature>
<dbReference type="STRING" id="933084.A0A067PNR4"/>
<name>A0A067PNR4_9AGAM</name>
<dbReference type="OrthoDB" id="3055037at2759"/>
<evidence type="ECO:0000313" key="3">
    <source>
        <dbReference type="Proteomes" id="UP000027265"/>
    </source>
</evidence>
<dbReference type="HOGENOM" id="CLU_004966_4_0_1"/>
<dbReference type="InterPro" id="IPR041539">
    <property type="entry name" value="CxC5"/>
</dbReference>
<organism evidence="2 3">
    <name type="scientific">Jaapia argillacea MUCL 33604</name>
    <dbReference type="NCBI Taxonomy" id="933084"/>
    <lineage>
        <taxon>Eukaryota</taxon>
        <taxon>Fungi</taxon>
        <taxon>Dikarya</taxon>
        <taxon>Basidiomycota</taxon>
        <taxon>Agaricomycotina</taxon>
        <taxon>Agaricomycetes</taxon>
        <taxon>Agaricomycetidae</taxon>
        <taxon>Jaapiales</taxon>
        <taxon>Jaapiaceae</taxon>
        <taxon>Jaapia</taxon>
    </lineage>
</organism>
<accession>A0A067PNR4</accession>
<dbReference type="InParanoid" id="A0A067PNR4"/>